<evidence type="ECO:0000313" key="6">
    <source>
        <dbReference type="Proteomes" id="UP000675900"/>
    </source>
</evidence>
<sequence>TGGSPSLRSLPGPPGNDGPGMGAHRGTTEDKEWIPVTKLGHLINDMKMKSLEEIYLFSLPLKDSEVIDFFLGAFLKDESLEDYACVKQTPAGQKTRFKAFVAIGDYCGHVGLGLSAPRR</sequence>
<dbReference type="GeneTree" id="ENSGT00940000165666"/>
<evidence type="ECO:0000259" key="4">
    <source>
        <dbReference type="PROSITE" id="PS50881"/>
    </source>
</evidence>
<dbReference type="PANTHER" id="PTHR13718">
    <property type="entry name" value="RIBOSOMAL S SUBUNIT"/>
    <property type="match status" value="1"/>
</dbReference>
<dbReference type="PROSITE" id="PS50881">
    <property type="entry name" value="S5_DSRBD"/>
    <property type="match status" value="1"/>
</dbReference>
<evidence type="ECO:0000256" key="3">
    <source>
        <dbReference type="SAM" id="MobiDB-lite"/>
    </source>
</evidence>
<feature type="compositionally biased region" description="Low complexity" evidence="3">
    <location>
        <begin position="1"/>
        <end position="10"/>
    </location>
</feature>
<dbReference type="Proteomes" id="UP000675900">
    <property type="component" value="Unassembled WGS sequence"/>
</dbReference>
<keyword evidence="6" id="KW-1185">Reference proteome</keyword>
<dbReference type="Ensembl" id="ENSPTIT00000025376.1">
    <property type="protein sequence ID" value="ENSPTIP00000021012.1"/>
    <property type="gene ID" value="ENSPTIG00000018301.1"/>
</dbReference>
<feature type="domain" description="S5 DRBM" evidence="4">
    <location>
        <begin position="75"/>
        <end position="119"/>
    </location>
</feature>
<dbReference type="Gene3D" id="3.30.160.20">
    <property type="match status" value="1"/>
</dbReference>
<reference evidence="5" key="1">
    <citation type="submission" date="2025-08" db="UniProtKB">
        <authorList>
            <consortium name="Ensembl"/>
        </authorList>
    </citation>
    <scope>IDENTIFICATION</scope>
</reference>
<keyword evidence="2" id="KW-0687">Ribonucleoprotein</keyword>
<dbReference type="SUPFAM" id="SSF54768">
    <property type="entry name" value="dsRNA-binding domain-like"/>
    <property type="match status" value="1"/>
</dbReference>
<dbReference type="Pfam" id="PF00333">
    <property type="entry name" value="Ribosomal_S5"/>
    <property type="match status" value="1"/>
</dbReference>
<organism evidence="5 6">
    <name type="scientific">Panthera tigris altaica</name>
    <name type="common">Siberian tiger</name>
    <dbReference type="NCBI Taxonomy" id="74533"/>
    <lineage>
        <taxon>Eukaryota</taxon>
        <taxon>Metazoa</taxon>
        <taxon>Chordata</taxon>
        <taxon>Craniata</taxon>
        <taxon>Vertebrata</taxon>
        <taxon>Euteleostomi</taxon>
        <taxon>Mammalia</taxon>
        <taxon>Eutheria</taxon>
        <taxon>Laurasiatheria</taxon>
        <taxon>Carnivora</taxon>
        <taxon>Feliformia</taxon>
        <taxon>Felidae</taxon>
        <taxon>Pantherinae</taxon>
        <taxon>Panthera</taxon>
    </lineage>
</organism>
<evidence type="ECO:0000256" key="1">
    <source>
        <dbReference type="ARBA" id="ARBA00035407"/>
    </source>
</evidence>
<dbReference type="PANTHER" id="PTHR13718:SF4">
    <property type="entry name" value="40S RIBOSOMAL PROTEIN S2"/>
    <property type="match status" value="1"/>
</dbReference>
<evidence type="ECO:0000313" key="5">
    <source>
        <dbReference type="Ensembl" id="ENSPTIP00000021012.1"/>
    </source>
</evidence>
<dbReference type="GO" id="GO:0003735">
    <property type="term" value="F:structural constituent of ribosome"/>
    <property type="evidence" value="ECO:0007669"/>
    <property type="project" value="UniProtKB-UniRule"/>
</dbReference>
<dbReference type="GO" id="GO:0022627">
    <property type="term" value="C:cytosolic small ribosomal subunit"/>
    <property type="evidence" value="ECO:0007669"/>
    <property type="project" value="TreeGrafter"/>
</dbReference>
<name>A0A8C9MAS7_PANTA</name>
<dbReference type="InterPro" id="IPR013810">
    <property type="entry name" value="Ribosomal_uS5_N"/>
</dbReference>
<protein>
    <recommendedName>
        <fullName evidence="1">40S ribosomal protein S2</fullName>
    </recommendedName>
</protein>
<reference evidence="5" key="2">
    <citation type="submission" date="2025-09" db="UniProtKB">
        <authorList>
            <consortium name="Ensembl"/>
        </authorList>
    </citation>
    <scope>IDENTIFICATION</scope>
</reference>
<dbReference type="AlphaFoldDB" id="A0A8C9MAS7"/>
<evidence type="ECO:0000256" key="2">
    <source>
        <dbReference type="PROSITE-ProRule" id="PRU00268"/>
    </source>
</evidence>
<feature type="region of interest" description="Disordered" evidence="3">
    <location>
        <begin position="1"/>
        <end position="31"/>
    </location>
</feature>
<accession>A0A8C9MAS7</accession>
<dbReference type="GO" id="GO:0003723">
    <property type="term" value="F:RNA binding"/>
    <property type="evidence" value="ECO:0007669"/>
    <property type="project" value="InterPro"/>
</dbReference>
<dbReference type="GO" id="GO:0006412">
    <property type="term" value="P:translation"/>
    <property type="evidence" value="ECO:0007669"/>
    <property type="project" value="InterPro"/>
</dbReference>
<dbReference type="InterPro" id="IPR000851">
    <property type="entry name" value="Ribosomal_uS5"/>
</dbReference>
<dbReference type="FunFam" id="3.30.160.20:FF:000133">
    <property type="entry name" value="40S ribosomal protein S2"/>
    <property type="match status" value="1"/>
</dbReference>
<proteinExistence type="predicted"/>
<keyword evidence="2" id="KW-0689">Ribosomal protein</keyword>